<accession>A0A1D1UU80</accession>
<keyword evidence="8" id="KW-0472">Membrane</keyword>
<dbReference type="GO" id="GO:0006915">
    <property type="term" value="P:apoptotic process"/>
    <property type="evidence" value="ECO:0007669"/>
    <property type="project" value="UniProtKB-KW"/>
</dbReference>
<feature type="compositionally biased region" description="Polar residues" evidence="11">
    <location>
        <begin position="120"/>
        <end position="129"/>
    </location>
</feature>
<dbReference type="InterPro" id="IPR019308">
    <property type="entry name" value="TMEM214"/>
</dbReference>
<dbReference type="STRING" id="947166.A0A1D1UU80"/>
<feature type="region of interest" description="Disordered" evidence="11">
    <location>
        <begin position="1"/>
        <end position="129"/>
    </location>
</feature>
<dbReference type="GO" id="GO:0005794">
    <property type="term" value="C:Golgi apparatus"/>
    <property type="evidence" value="ECO:0007669"/>
    <property type="project" value="TreeGrafter"/>
</dbReference>
<dbReference type="OrthoDB" id="10022292at2759"/>
<evidence type="ECO:0000313" key="13">
    <source>
        <dbReference type="Proteomes" id="UP000186922"/>
    </source>
</evidence>
<comment type="caution">
    <text evidence="12">The sequence shown here is derived from an EMBL/GenBank/DDBJ whole genome shotgun (WGS) entry which is preliminary data.</text>
</comment>
<evidence type="ECO:0000256" key="6">
    <source>
        <dbReference type="ARBA" id="ARBA00022824"/>
    </source>
</evidence>
<comment type="similarity">
    <text evidence="2">Belongs to the TMEM214 family.</text>
</comment>
<evidence type="ECO:0000256" key="8">
    <source>
        <dbReference type="ARBA" id="ARBA00023136"/>
    </source>
</evidence>
<feature type="compositionally biased region" description="Basic and acidic residues" evidence="11">
    <location>
        <begin position="46"/>
        <end position="63"/>
    </location>
</feature>
<comment type="function">
    <text evidence="10">Critical mediator, in cooperation with CASP4, of endoplasmic reticulum-stress induced apoptosis. Required or the activation of CASP4 following endoplasmic reticulum stress.</text>
</comment>
<dbReference type="GO" id="GO:0005789">
    <property type="term" value="C:endoplasmic reticulum membrane"/>
    <property type="evidence" value="ECO:0007669"/>
    <property type="project" value="UniProtKB-SubCell"/>
</dbReference>
<dbReference type="PANTHER" id="PTHR13448:SF0">
    <property type="entry name" value="TRANSMEMBRANE PROTEIN 214"/>
    <property type="match status" value="1"/>
</dbReference>
<reference evidence="12 13" key="1">
    <citation type="journal article" date="2016" name="Nat. Commun.">
        <title>Extremotolerant tardigrade genome and improved radiotolerance of human cultured cells by tardigrade-unique protein.</title>
        <authorList>
            <person name="Hashimoto T."/>
            <person name="Horikawa D.D."/>
            <person name="Saito Y."/>
            <person name="Kuwahara H."/>
            <person name="Kozuka-Hata H."/>
            <person name="Shin-I T."/>
            <person name="Minakuchi Y."/>
            <person name="Ohishi K."/>
            <person name="Motoyama A."/>
            <person name="Aizu T."/>
            <person name="Enomoto A."/>
            <person name="Kondo K."/>
            <person name="Tanaka S."/>
            <person name="Hara Y."/>
            <person name="Koshikawa S."/>
            <person name="Sagara H."/>
            <person name="Miura T."/>
            <person name="Yokobori S."/>
            <person name="Miyagawa K."/>
            <person name="Suzuki Y."/>
            <person name="Kubo T."/>
            <person name="Oyama M."/>
            <person name="Kohara Y."/>
            <person name="Fujiyama A."/>
            <person name="Arakawa K."/>
            <person name="Katayama T."/>
            <person name="Toyoda A."/>
            <person name="Kunieda T."/>
        </authorList>
    </citation>
    <scope>NUCLEOTIDE SEQUENCE [LARGE SCALE GENOMIC DNA]</scope>
    <source>
        <strain evidence="12 13">YOKOZUNA-1</strain>
    </source>
</reference>
<evidence type="ECO:0000256" key="5">
    <source>
        <dbReference type="ARBA" id="ARBA00022703"/>
    </source>
</evidence>
<proteinExistence type="inferred from homology"/>
<evidence type="ECO:0000256" key="10">
    <source>
        <dbReference type="ARBA" id="ARBA00024938"/>
    </source>
</evidence>
<keyword evidence="5" id="KW-0053">Apoptosis</keyword>
<comment type="subunit">
    <text evidence="3">Constitutively interacts with CASP4; required for the localization of procaspase 4 to the ER.</text>
</comment>
<evidence type="ECO:0000256" key="9">
    <source>
        <dbReference type="ARBA" id="ARBA00023180"/>
    </source>
</evidence>
<evidence type="ECO:0000256" key="7">
    <source>
        <dbReference type="ARBA" id="ARBA00022989"/>
    </source>
</evidence>
<feature type="compositionally biased region" description="Low complexity" evidence="11">
    <location>
        <begin position="85"/>
        <end position="94"/>
    </location>
</feature>
<dbReference type="EMBL" id="BDGG01000001">
    <property type="protein sequence ID" value="GAU90817.1"/>
    <property type="molecule type" value="Genomic_DNA"/>
</dbReference>
<keyword evidence="9" id="KW-0325">Glycoprotein</keyword>
<keyword evidence="7" id="KW-1133">Transmembrane helix</keyword>
<evidence type="ECO:0000256" key="11">
    <source>
        <dbReference type="SAM" id="MobiDB-lite"/>
    </source>
</evidence>
<evidence type="ECO:0000256" key="4">
    <source>
        <dbReference type="ARBA" id="ARBA00022692"/>
    </source>
</evidence>
<protein>
    <submittedName>
        <fullName evidence="12">Uncharacterized protein</fullName>
    </submittedName>
</protein>
<dbReference type="Pfam" id="PF10151">
    <property type="entry name" value="TMEM214"/>
    <property type="match status" value="1"/>
</dbReference>
<evidence type="ECO:0000256" key="1">
    <source>
        <dbReference type="ARBA" id="ARBA00004477"/>
    </source>
</evidence>
<evidence type="ECO:0000256" key="3">
    <source>
        <dbReference type="ARBA" id="ARBA00011720"/>
    </source>
</evidence>
<dbReference type="PANTHER" id="PTHR13448">
    <property type="entry name" value="TRANSMEMBRANE PROTEIN 214"/>
    <property type="match status" value="1"/>
</dbReference>
<dbReference type="Proteomes" id="UP000186922">
    <property type="component" value="Unassembled WGS sequence"/>
</dbReference>
<evidence type="ECO:0000313" key="12">
    <source>
        <dbReference type="EMBL" id="GAU90817.1"/>
    </source>
</evidence>
<keyword evidence="13" id="KW-1185">Reference proteome</keyword>
<feature type="region of interest" description="Disordered" evidence="11">
    <location>
        <begin position="676"/>
        <end position="695"/>
    </location>
</feature>
<keyword evidence="6" id="KW-0256">Endoplasmic reticulum</keyword>
<evidence type="ECO:0000256" key="2">
    <source>
        <dbReference type="ARBA" id="ARBA00007984"/>
    </source>
</evidence>
<organism evidence="12 13">
    <name type="scientific">Ramazzottius varieornatus</name>
    <name type="common">Water bear</name>
    <name type="synonym">Tardigrade</name>
    <dbReference type="NCBI Taxonomy" id="947166"/>
    <lineage>
        <taxon>Eukaryota</taxon>
        <taxon>Metazoa</taxon>
        <taxon>Ecdysozoa</taxon>
        <taxon>Tardigrada</taxon>
        <taxon>Eutardigrada</taxon>
        <taxon>Parachela</taxon>
        <taxon>Hypsibioidea</taxon>
        <taxon>Ramazzottiidae</taxon>
        <taxon>Ramazzottius</taxon>
    </lineage>
</organism>
<name>A0A1D1UU80_RAMVA</name>
<comment type="subcellular location">
    <subcellularLocation>
        <location evidence="1">Endoplasmic reticulum membrane</location>
        <topology evidence="1">Multi-pass membrane protein</topology>
    </subcellularLocation>
</comment>
<dbReference type="AlphaFoldDB" id="A0A1D1UU80"/>
<keyword evidence="4" id="KW-0812">Transmembrane</keyword>
<gene>
    <name evidence="12" type="primary">RvY_03180-1</name>
    <name evidence="12" type="synonym">RvY_03180.1</name>
    <name evidence="12" type="ORF">RvY_03180</name>
</gene>
<sequence>MEPEKEVDDKGSWTTVGKKQPKKETRPAGDASKGMPKTSLGSRTQLDPKEEKARRKEEKEKRFNTGKKVAAAPDVISKRGGGGDSTSSDSSGSDRPGNAGPAKREKDGFKKQAPAKAPTGATSKPTGTDLQTALKKVDYKAIMAEVEKAKSSEGNDAWVRRVSERLNASLSAVPLDESMYSEQGFSWKYPLSVAPKETTSFMKDVFKGCPNNFLENYVDWCVADSCKNYLSMKKPSHGSQLILQYLCSNNPDIFSFDKNDERVAEVRRMQSKDETLGALWSYGQSGLSSFAKGFDIWIKMMFPLLNNRVYTGFVVAYLEKLLENHKKHDFSKVDKPTVFLNVFDGFFGTNTIHFHKSTKAKMNNSYMVLREELFKDKLKDSAETYFAHFLMRLTMQQPKEYQQKARENLLLCLRSNQACFDLWRKKYPTNLKESQIVLQHIVDNDDEDVRAVRKLPEFHKFLNFVENYEFVDDNGKSTLPENIQDETDQTVEITKKLKRQIKKEKSRTGWKKFFWFLVLLAAAVAGEVSYNTPERSYAVKAYAVSRPVVEQYWTKAKPFINHTWEDYVKPFSYMAAVQTGKAINFTYHGSIEMWSNMKTQLPQVYAGFLFLESYAQQTCEQFWKWVYIGLRKLDDALVDMPPLSQLGEKIQPAVEFSRKMIMDFASYIGNMVQSYISSDSSSTSGRAPSAGSKHT</sequence>